<keyword evidence="1" id="KW-0596">Phosphopantetheine</keyword>
<dbReference type="InterPro" id="IPR001242">
    <property type="entry name" value="Condensation_dom"/>
</dbReference>
<dbReference type="Gene3D" id="3.30.559.10">
    <property type="entry name" value="Chloramphenicol acetyltransferase-like domain"/>
    <property type="match status" value="2"/>
</dbReference>
<dbReference type="Pfam" id="PF00550">
    <property type="entry name" value="PP-binding"/>
    <property type="match status" value="2"/>
</dbReference>
<dbReference type="InterPro" id="IPR000873">
    <property type="entry name" value="AMP-dep_synth/lig_dom"/>
</dbReference>
<dbReference type="Proteomes" id="UP001521116">
    <property type="component" value="Unassembled WGS sequence"/>
</dbReference>
<dbReference type="NCBIfam" id="TIGR01733">
    <property type="entry name" value="AA-adenyl-dom"/>
    <property type="match status" value="2"/>
</dbReference>
<proteinExistence type="predicted"/>
<dbReference type="InterPro" id="IPR045851">
    <property type="entry name" value="AMP-bd_C_sf"/>
</dbReference>
<sequence length="2103" mass="227623">MAVRSISGLQNGRIHACDTLLDQLLGVQTPKVESSKGGRLVHNLIEAQAEETPDAVAVQFETETYLTYQQLNEVANSVARHLICGRGTIVPIAVSRSPGMIIALLAVLKTGAAYTLLSPETPTDRIRYVLADSRAPFLIVDHTTHGLVPGTAEVSIDKLLLRSRAASADQRTNLNVHLAPSDTAYIIYTSGTTGKPKGVVLSHGAAVIGLAALPQPGPTEKLRQLLSHAPNFSAAQRTVLGTLSRGGTLCLASKEGVTVGLPQTLRKMEVSSLEITPSMLRLLDDAALPETITRISLGGEPVSQAIVAAWAAKVELFSAYGLSECTQLNMRQRILPGQPPNMLGKPTDSTICYVLSPGSLSPVPVNVPGELCLGGNQLAEGYLNMADKTREVFVPNPFGSGRLYRTGDMVTIREDGSLELLGRIDQQIKIDGQRVEPNEANSVIQLQPGVAQSAVVSVVHPRPALAAAVVSDGSKDWATLVRDVRKALLDEIPAYAIPRYWLQLDSLPLSTTGKVDVAKLVATVQALTPAELTPGSDQAGPQNEFESAISQVAAELLHIEAEALDLSSSFQELGGTSLDAIVLASKLRHASIHLAVPDILQSPSLRALSERQSSADPADDETPRPFSLLPDRSVPNMDKFEDVYPVTPLQEGILADSILSNANYVYQRVYRIRGVSLSRVRSALEAVVAQNPIYRTSFIPWKKGFVQMVRASKGLVWDEVQGKSLDVVRREAGLQTMALNEPLVRAVALDGEYLILQMHHALFDYWSRQFLVVDAIAMLRGEVPVVRKPLSVYVAYQQRHAGAAETRGFWREYLAAAPDAVLNVPKSLEAGPDSQPLALTAKIGDGLVHLSHAAGVTVGTAVHAAWALTLAASLASDDVVFITEFSGRDADIDGILDLAGPTLCTAPIRVGVDRSKTAVDFTKSVQANLWNLSKFAPAGLRNALAAASIKPTAINTTVNVLVELGHVGMDDPLAPVVTHVNNFTQFINIEVTEDDPTVAKLLVPYAADVAHASRTLELFKSSVKWLAQNPQSPLHEFFRADSPFEEISPDEIPGHVSGKSFGLAHAAFEAHAATNPSKTALVTSQGQELSYGELNGKANSFAEWLLEQGVEHGEMIPLYMEKSAATLIAILGIIKAGAAFTPLDPRNPAERNTFIAADVAAKRVVTDAEHKAECAVFNLPLIVPDELDLDPAGGPLEVAELTPSSHIYAIYTSGSTGLPKGVLVPHSAVTASTEGMIEATATTAAWRSLWVLNYVFDASYYDVFTVFAAGATLCVAPQDDLLSDLTGHINRMGVEQVMLTPTITKLIRGGPAEVPRLKVLNVCGEKIDVNILEWAKSVDVYNGYGPTEATILMTVSKVEPDGDLNSIGLPLKHVEAVIVHPENNSLQRVADGQVGELCVRGAHLAKGYINRPDQTEAAFVKDTDGQVLYRTGDLAKWADDGSLICLGRKDYQVKLNGFRIELGEIENAILKTGAVDAVVVSVAELAGKRQLVAFCIFSGDHRPSNELPMAADLRLAEVSELKQNLRTISHYMMPSLFLPFHSFPTLASGKANRKKLVALVESMDKAALAPYLAGEDGGHTEFKAVETDEERIMQQAWATALGEEEDSIGASSAFAALGGDSISAINVVAECRRLSYSISVADVLSHATLAEQAKKLKRQQQKTAAKKEITIPSTVKAAIAALEAAQKVEDVYPCGPGQTEFLIQGSKKHQFWNLTACRDLPQDFHLTQWRTLTERLTAQTQILRSCYHQADLNDPASWYQNRQIVLKDSSLNWEELCYETDEEKVRYMEELRDSTFTFGKAHVKYRLLHSLANGSRTLCIKIDHGSYDGTLLRIFDEQFAAMARGEADPPVHSFRKYIDWAATADHSEDLEYWKKTLSTYKPTHNLPSSPIGSGLRFATIAAPIDAISSKLGVTPSTVFLAAYLVVAGRLTGTRDVLLDNLITGRNAPVDSPQLLNGTCANFLPYRRQLPAATPAAAFLADVQAHFWETTEHGGVGLQQIYDHLGRDRAAHAAKLLYCFQPFDPAAKSDAPRWLVMAQSRPIYMTVNYALMVEVQKTLTGYRLKLQWDGRALSDAQLDGAVAHFESVFRVLESRGEEALVGDL</sequence>
<dbReference type="Gene3D" id="1.10.1200.10">
    <property type="entry name" value="ACP-like"/>
    <property type="match status" value="2"/>
</dbReference>
<feature type="region of interest" description="Disordered" evidence="4">
    <location>
        <begin position="607"/>
        <end position="633"/>
    </location>
</feature>
<reference evidence="6 7" key="1">
    <citation type="submission" date="2024-02" db="EMBL/GenBank/DDBJ databases">
        <title>De novo assembly and annotation of 12 fungi associated with fruit tree decline syndrome in Ontario, Canada.</title>
        <authorList>
            <person name="Sulman M."/>
            <person name="Ellouze W."/>
            <person name="Ilyukhin E."/>
        </authorList>
    </citation>
    <scope>NUCLEOTIDE SEQUENCE [LARGE SCALE GENOMIC DNA]</scope>
    <source>
        <strain evidence="6 7">M1-105</strain>
    </source>
</reference>
<dbReference type="InterPro" id="IPR036736">
    <property type="entry name" value="ACP-like_sf"/>
</dbReference>
<comment type="caution">
    <text evidence="6">The sequence shown here is derived from an EMBL/GenBank/DDBJ whole genome shotgun (WGS) entry which is preliminary data.</text>
</comment>
<feature type="domain" description="Carrier" evidence="5">
    <location>
        <begin position="543"/>
        <end position="616"/>
    </location>
</feature>
<evidence type="ECO:0000256" key="3">
    <source>
        <dbReference type="ARBA" id="ARBA00022598"/>
    </source>
</evidence>
<dbReference type="Pfam" id="PF00501">
    <property type="entry name" value="AMP-binding"/>
    <property type="match status" value="2"/>
</dbReference>
<dbReference type="CDD" id="cd05918">
    <property type="entry name" value="A_NRPS_SidN3_like"/>
    <property type="match status" value="1"/>
</dbReference>
<evidence type="ECO:0000256" key="1">
    <source>
        <dbReference type="ARBA" id="ARBA00022450"/>
    </source>
</evidence>
<organism evidence="6 7">
    <name type="scientific">Neofusicoccum ribis</name>
    <dbReference type="NCBI Taxonomy" id="45134"/>
    <lineage>
        <taxon>Eukaryota</taxon>
        <taxon>Fungi</taxon>
        <taxon>Dikarya</taxon>
        <taxon>Ascomycota</taxon>
        <taxon>Pezizomycotina</taxon>
        <taxon>Dothideomycetes</taxon>
        <taxon>Dothideomycetes incertae sedis</taxon>
        <taxon>Botryosphaeriales</taxon>
        <taxon>Botryosphaeriaceae</taxon>
        <taxon>Neofusicoccum</taxon>
    </lineage>
</organism>
<dbReference type="InterPro" id="IPR009081">
    <property type="entry name" value="PP-bd_ACP"/>
</dbReference>
<evidence type="ECO:0000313" key="7">
    <source>
        <dbReference type="Proteomes" id="UP001521116"/>
    </source>
</evidence>
<keyword evidence="3" id="KW-0436">Ligase</keyword>
<evidence type="ECO:0000259" key="5">
    <source>
        <dbReference type="PROSITE" id="PS50075"/>
    </source>
</evidence>
<keyword evidence="7" id="KW-1185">Reference proteome</keyword>
<feature type="domain" description="Carrier" evidence="5">
    <location>
        <begin position="1584"/>
        <end position="1660"/>
    </location>
</feature>
<dbReference type="SUPFAM" id="SSF56801">
    <property type="entry name" value="Acetyl-CoA synthetase-like"/>
    <property type="match status" value="2"/>
</dbReference>
<name>A0ABR3SBE2_9PEZI</name>
<dbReference type="PROSITE" id="PS00455">
    <property type="entry name" value="AMP_BINDING"/>
    <property type="match status" value="1"/>
</dbReference>
<dbReference type="Pfam" id="PF00668">
    <property type="entry name" value="Condensation"/>
    <property type="match status" value="2"/>
</dbReference>
<evidence type="ECO:0000313" key="6">
    <source>
        <dbReference type="EMBL" id="KAL1616194.1"/>
    </source>
</evidence>
<dbReference type="SMART" id="SM00823">
    <property type="entry name" value="PKS_PP"/>
    <property type="match status" value="2"/>
</dbReference>
<dbReference type="InterPro" id="IPR023213">
    <property type="entry name" value="CAT-like_dom_sf"/>
</dbReference>
<dbReference type="Gene3D" id="3.30.300.30">
    <property type="match status" value="2"/>
</dbReference>
<dbReference type="InterPro" id="IPR010071">
    <property type="entry name" value="AA_adenyl_dom"/>
</dbReference>
<evidence type="ECO:0000256" key="2">
    <source>
        <dbReference type="ARBA" id="ARBA00022553"/>
    </source>
</evidence>
<dbReference type="PROSITE" id="PS50075">
    <property type="entry name" value="CARRIER"/>
    <property type="match status" value="2"/>
</dbReference>
<dbReference type="InterPro" id="IPR020806">
    <property type="entry name" value="PKS_PP-bd"/>
</dbReference>
<dbReference type="PANTHER" id="PTHR45527:SF1">
    <property type="entry name" value="FATTY ACID SYNTHASE"/>
    <property type="match status" value="1"/>
</dbReference>
<dbReference type="InterPro" id="IPR042099">
    <property type="entry name" value="ANL_N_sf"/>
</dbReference>
<dbReference type="EMBL" id="JAJVDC020000274">
    <property type="protein sequence ID" value="KAL1616194.1"/>
    <property type="molecule type" value="Genomic_DNA"/>
</dbReference>
<gene>
    <name evidence="6" type="ORF">SLS56_011491</name>
</gene>
<accession>A0ABR3SBE2</accession>
<dbReference type="SUPFAM" id="SSF47336">
    <property type="entry name" value="ACP-like"/>
    <property type="match status" value="2"/>
</dbReference>
<protein>
    <submittedName>
        <fullName evidence="6">NRPS</fullName>
    </submittedName>
</protein>
<dbReference type="Pfam" id="PF13193">
    <property type="entry name" value="AMP-binding_C"/>
    <property type="match status" value="1"/>
</dbReference>
<evidence type="ECO:0000256" key="4">
    <source>
        <dbReference type="SAM" id="MobiDB-lite"/>
    </source>
</evidence>
<dbReference type="Gene3D" id="3.30.559.30">
    <property type="entry name" value="Nonribosomal peptide synthetase, condensation domain"/>
    <property type="match status" value="2"/>
</dbReference>
<dbReference type="SUPFAM" id="SSF52777">
    <property type="entry name" value="CoA-dependent acyltransferases"/>
    <property type="match status" value="4"/>
</dbReference>
<dbReference type="InterPro" id="IPR020845">
    <property type="entry name" value="AMP-binding_CS"/>
</dbReference>
<dbReference type="Gene3D" id="3.40.50.12780">
    <property type="entry name" value="N-terminal domain of ligase-like"/>
    <property type="match status" value="2"/>
</dbReference>
<dbReference type="InterPro" id="IPR025110">
    <property type="entry name" value="AMP-bd_C"/>
</dbReference>
<keyword evidence="2" id="KW-0597">Phosphoprotein</keyword>
<dbReference type="PANTHER" id="PTHR45527">
    <property type="entry name" value="NONRIBOSOMAL PEPTIDE SYNTHETASE"/>
    <property type="match status" value="1"/>
</dbReference>